<organism evidence="3 4">
    <name type="scientific">Thelohanellus kitauei</name>
    <name type="common">Myxosporean</name>
    <dbReference type="NCBI Taxonomy" id="669202"/>
    <lineage>
        <taxon>Eukaryota</taxon>
        <taxon>Metazoa</taxon>
        <taxon>Cnidaria</taxon>
        <taxon>Myxozoa</taxon>
        <taxon>Myxosporea</taxon>
        <taxon>Bivalvulida</taxon>
        <taxon>Platysporina</taxon>
        <taxon>Myxobolidae</taxon>
        <taxon>Thelohanellus</taxon>
    </lineage>
</organism>
<evidence type="ECO:0000313" key="3">
    <source>
        <dbReference type="EMBL" id="KII65193.1"/>
    </source>
</evidence>
<gene>
    <name evidence="3" type="ORF">RF11_14794</name>
</gene>
<dbReference type="InterPro" id="IPR036186">
    <property type="entry name" value="Serpin_sf"/>
</dbReference>
<dbReference type="InterPro" id="IPR042185">
    <property type="entry name" value="Serpin_sf_2"/>
</dbReference>
<feature type="domain" description="Serpin" evidence="2">
    <location>
        <begin position="9"/>
        <end position="121"/>
    </location>
</feature>
<comment type="caution">
    <text evidence="3">The sequence shown here is derived from an EMBL/GenBank/DDBJ whole genome shotgun (WGS) entry which is preliminary data.</text>
</comment>
<dbReference type="InterPro" id="IPR023796">
    <property type="entry name" value="Serpin_dom"/>
</dbReference>
<evidence type="ECO:0000313" key="4">
    <source>
        <dbReference type="Proteomes" id="UP000031668"/>
    </source>
</evidence>
<dbReference type="GO" id="GO:0005615">
    <property type="term" value="C:extracellular space"/>
    <property type="evidence" value="ECO:0007669"/>
    <property type="project" value="InterPro"/>
</dbReference>
<protein>
    <submittedName>
        <fullName evidence="3">Heparin cofactor 2</fullName>
    </submittedName>
</protein>
<dbReference type="AlphaFoldDB" id="A0A0C2J7X8"/>
<sequence>MHTYFDESRLQYVRLSLPKFRILSQYDFVKTFIHFGVTDIFDPKHSNFGMMTNDSVFVRSLLQASNIVVDELGVTTTAATEFRPEKSQSRPIEFNVKKPFLFLIYSASAKLVIFSAVVSNPNSA</sequence>
<dbReference type="SUPFAM" id="SSF56574">
    <property type="entry name" value="Serpins"/>
    <property type="match status" value="1"/>
</dbReference>
<evidence type="ECO:0000256" key="1">
    <source>
        <dbReference type="ARBA" id="ARBA00009500"/>
    </source>
</evidence>
<dbReference type="InterPro" id="IPR000215">
    <property type="entry name" value="Serpin_fam"/>
</dbReference>
<dbReference type="Gene3D" id="2.30.39.10">
    <property type="entry name" value="Alpha-1-antitrypsin, domain 1"/>
    <property type="match status" value="1"/>
</dbReference>
<comment type="similarity">
    <text evidence="1">Belongs to the serpin family.</text>
</comment>
<dbReference type="EMBL" id="JWZT01003957">
    <property type="protein sequence ID" value="KII65193.1"/>
    <property type="molecule type" value="Genomic_DNA"/>
</dbReference>
<evidence type="ECO:0000259" key="2">
    <source>
        <dbReference type="Pfam" id="PF00079"/>
    </source>
</evidence>
<accession>A0A0C2J7X8</accession>
<name>A0A0C2J7X8_THEKT</name>
<proteinExistence type="inferred from homology"/>
<reference evidence="3 4" key="1">
    <citation type="journal article" date="2014" name="Genome Biol. Evol.">
        <title>The genome of the myxosporean Thelohanellus kitauei shows adaptations to nutrient acquisition within its fish host.</title>
        <authorList>
            <person name="Yang Y."/>
            <person name="Xiong J."/>
            <person name="Zhou Z."/>
            <person name="Huo F."/>
            <person name="Miao W."/>
            <person name="Ran C."/>
            <person name="Liu Y."/>
            <person name="Zhang J."/>
            <person name="Feng J."/>
            <person name="Wang M."/>
            <person name="Wang M."/>
            <person name="Wang L."/>
            <person name="Yao B."/>
        </authorList>
    </citation>
    <scope>NUCLEOTIDE SEQUENCE [LARGE SCALE GENOMIC DNA]</scope>
    <source>
        <strain evidence="3">Wuqing</strain>
    </source>
</reference>
<dbReference type="Proteomes" id="UP000031668">
    <property type="component" value="Unassembled WGS sequence"/>
</dbReference>
<keyword evidence="4" id="KW-1185">Reference proteome</keyword>
<dbReference type="PANTHER" id="PTHR11461:SF211">
    <property type="entry name" value="GH10112P-RELATED"/>
    <property type="match status" value="1"/>
</dbReference>
<dbReference type="Pfam" id="PF00079">
    <property type="entry name" value="Serpin"/>
    <property type="match status" value="1"/>
</dbReference>
<dbReference type="Gene3D" id="3.30.497.10">
    <property type="entry name" value="Antithrombin, subunit I, domain 2"/>
    <property type="match status" value="1"/>
</dbReference>
<dbReference type="OrthoDB" id="671595at2759"/>
<dbReference type="GO" id="GO:0004867">
    <property type="term" value="F:serine-type endopeptidase inhibitor activity"/>
    <property type="evidence" value="ECO:0007669"/>
    <property type="project" value="InterPro"/>
</dbReference>
<dbReference type="PANTHER" id="PTHR11461">
    <property type="entry name" value="SERINE PROTEASE INHIBITOR, SERPIN"/>
    <property type="match status" value="1"/>
</dbReference>
<dbReference type="InterPro" id="IPR042178">
    <property type="entry name" value="Serpin_sf_1"/>
</dbReference>